<dbReference type="Gene3D" id="3.70.10.10">
    <property type="match status" value="1"/>
</dbReference>
<organism evidence="13 14">
    <name type="scientific">Candidatus Daviesbacteria bacterium RIFCSPHIGHO2_02_FULL_36_13</name>
    <dbReference type="NCBI Taxonomy" id="1797768"/>
    <lineage>
        <taxon>Bacteria</taxon>
        <taxon>Candidatus Daviesiibacteriota</taxon>
    </lineage>
</organism>
<dbReference type="GO" id="GO:0006271">
    <property type="term" value="P:DNA strand elongation involved in DNA replication"/>
    <property type="evidence" value="ECO:0007669"/>
    <property type="project" value="TreeGrafter"/>
</dbReference>
<dbReference type="InterPro" id="IPR046938">
    <property type="entry name" value="DNA_clamp_sf"/>
</dbReference>
<dbReference type="Pfam" id="PF02768">
    <property type="entry name" value="DNA_pol3_beta_3"/>
    <property type="match status" value="1"/>
</dbReference>
<evidence type="ECO:0000313" key="13">
    <source>
        <dbReference type="EMBL" id="OGE31276.1"/>
    </source>
</evidence>
<dbReference type="SUPFAM" id="SSF55979">
    <property type="entry name" value="DNA clamp"/>
    <property type="match status" value="3"/>
</dbReference>
<protein>
    <recommendedName>
        <fullName evidence="9">Beta sliding clamp</fullName>
    </recommendedName>
</protein>
<dbReference type="PANTHER" id="PTHR30478">
    <property type="entry name" value="DNA POLYMERASE III SUBUNIT BETA"/>
    <property type="match status" value="1"/>
</dbReference>
<reference evidence="13 14" key="1">
    <citation type="journal article" date="2016" name="Nat. Commun.">
        <title>Thousands of microbial genomes shed light on interconnected biogeochemical processes in an aquifer system.</title>
        <authorList>
            <person name="Anantharaman K."/>
            <person name="Brown C.T."/>
            <person name="Hug L.A."/>
            <person name="Sharon I."/>
            <person name="Castelle C.J."/>
            <person name="Probst A.J."/>
            <person name="Thomas B.C."/>
            <person name="Singh A."/>
            <person name="Wilkins M.J."/>
            <person name="Karaoz U."/>
            <person name="Brodie E.L."/>
            <person name="Williams K.H."/>
            <person name="Hubbard S.S."/>
            <person name="Banfield J.F."/>
        </authorList>
    </citation>
    <scope>NUCLEOTIDE SEQUENCE [LARGE SCALE GENOMIC DNA]</scope>
</reference>
<dbReference type="GO" id="GO:0003887">
    <property type="term" value="F:DNA-directed DNA polymerase activity"/>
    <property type="evidence" value="ECO:0007669"/>
    <property type="project" value="UniProtKB-UniRule"/>
</dbReference>
<comment type="function">
    <text evidence="9">Confers DNA tethering and processivity to DNA polymerases and other proteins. Acts as a clamp, forming a ring around DNA (a reaction catalyzed by the clamp-loading complex) which diffuses in an ATP-independent manner freely and bidirectionally along dsDNA. Initially characterized for its ability to contact the catalytic subunit of DNA polymerase III (Pol III), a complex, multichain enzyme responsible for most of the replicative synthesis in bacteria; Pol III exhibits 3'-5' exonuclease proofreading activity. The beta chain is required for initiation of replication as well as for processivity of DNA replication.</text>
</comment>
<name>A0A1F5JRR4_9BACT</name>
<keyword evidence="5 9" id="KW-0548">Nucleotidyltransferase</keyword>
<dbReference type="InterPro" id="IPR022637">
    <property type="entry name" value="DNA_polIII_beta_cen"/>
</dbReference>
<sequence length="371" mass="40096">MKFSILQQDFLPKLQAVSRSVGIRSTLPVLDNILLAVEDHGPSDKKCKIAATNLEIGVIKYVSILDEVPGEITVPAKTLVELISGLGEGKITLESEGEMLTVSSGKFKAQVNGISAAEFPAIPMSSSAGIIFPKDVFLSSHQILYASAVDEGRPVLTGILTDAKSERLDFVATDGFRLAHRSASLPKGSPSFKSLIPKKTFEEVLRIISEENCDNVEISSTENQNQVVFTLGQTIVSSRLIEGNFPSWEKIIPTEIIGRAIVEKEALLKAIKLAAIFAKNEANIVVINTKKNLLDIKSSAKEVGSQENEVEGDIEGEELTIAFNAKFLQDAVSNIPTQTLMIEFSGSLSASLIKPVGQEGLEYIVMPVRLS</sequence>
<comment type="subunit">
    <text evidence="9">Forms a ring-shaped head-to-tail homodimer around DNA.</text>
</comment>
<dbReference type="CDD" id="cd00140">
    <property type="entry name" value="beta_clamp"/>
    <property type="match status" value="1"/>
</dbReference>
<evidence type="ECO:0000256" key="6">
    <source>
        <dbReference type="ARBA" id="ARBA00022705"/>
    </source>
</evidence>
<evidence type="ECO:0000256" key="1">
    <source>
        <dbReference type="ARBA" id="ARBA00004496"/>
    </source>
</evidence>
<evidence type="ECO:0000259" key="12">
    <source>
        <dbReference type="Pfam" id="PF02768"/>
    </source>
</evidence>
<feature type="domain" description="DNA polymerase III beta sliding clamp central" evidence="11">
    <location>
        <begin position="142"/>
        <end position="246"/>
    </location>
</feature>
<feature type="domain" description="DNA polymerase III beta sliding clamp N-terminal" evidence="10">
    <location>
        <begin position="1"/>
        <end position="123"/>
    </location>
</feature>
<proteinExistence type="inferred from homology"/>
<accession>A0A1F5JRR4</accession>
<dbReference type="InterPro" id="IPR001001">
    <property type="entry name" value="DNA_polIII_beta"/>
</dbReference>
<dbReference type="InterPro" id="IPR022634">
    <property type="entry name" value="DNA_polIII_beta_N"/>
</dbReference>
<dbReference type="GO" id="GO:0009360">
    <property type="term" value="C:DNA polymerase III complex"/>
    <property type="evidence" value="ECO:0007669"/>
    <property type="project" value="InterPro"/>
</dbReference>
<keyword evidence="3 9" id="KW-0963">Cytoplasm</keyword>
<evidence type="ECO:0000256" key="7">
    <source>
        <dbReference type="ARBA" id="ARBA00022932"/>
    </source>
</evidence>
<evidence type="ECO:0000313" key="14">
    <source>
        <dbReference type="Proteomes" id="UP000176902"/>
    </source>
</evidence>
<dbReference type="InterPro" id="IPR022635">
    <property type="entry name" value="DNA_polIII_beta_C"/>
</dbReference>
<comment type="subcellular location">
    <subcellularLocation>
        <location evidence="1 9">Cytoplasm</location>
    </subcellularLocation>
</comment>
<feature type="domain" description="DNA polymerase III beta sliding clamp C-terminal" evidence="12">
    <location>
        <begin position="250"/>
        <end position="369"/>
    </location>
</feature>
<dbReference type="Pfam" id="PF00712">
    <property type="entry name" value="DNA_pol3_beta"/>
    <property type="match status" value="1"/>
</dbReference>
<dbReference type="GO" id="GO:0008408">
    <property type="term" value="F:3'-5' exonuclease activity"/>
    <property type="evidence" value="ECO:0007669"/>
    <property type="project" value="InterPro"/>
</dbReference>
<dbReference type="NCBIfam" id="TIGR00663">
    <property type="entry name" value="dnan"/>
    <property type="match status" value="1"/>
</dbReference>
<dbReference type="SMART" id="SM00480">
    <property type="entry name" value="POL3Bc"/>
    <property type="match status" value="1"/>
</dbReference>
<evidence type="ECO:0000256" key="3">
    <source>
        <dbReference type="ARBA" id="ARBA00022490"/>
    </source>
</evidence>
<comment type="caution">
    <text evidence="13">The sequence shown here is derived from an EMBL/GenBank/DDBJ whole genome shotgun (WGS) entry which is preliminary data.</text>
</comment>
<keyword evidence="7 9" id="KW-0239">DNA-directed DNA polymerase</keyword>
<dbReference type="PIRSF" id="PIRSF000804">
    <property type="entry name" value="DNA_pol_III_b"/>
    <property type="match status" value="1"/>
</dbReference>
<dbReference type="AlphaFoldDB" id="A0A1F5JRR4"/>
<dbReference type="STRING" id="1797768.A3C59_00775"/>
<dbReference type="Gene3D" id="3.10.150.10">
    <property type="entry name" value="DNA Polymerase III, subunit A, domain 2"/>
    <property type="match status" value="1"/>
</dbReference>
<dbReference type="EMBL" id="MFCV01000042">
    <property type="protein sequence ID" value="OGE31276.1"/>
    <property type="molecule type" value="Genomic_DNA"/>
</dbReference>
<evidence type="ECO:0000259" key="10">
    <source>
        <dbReference type="Pfam" id="PF00712"/>
    </source>
</evidence>
<evidence type="ECO:0000256" key="8">
    <source>
        <dbReference type="ARBA" id="ARBA00023125"/>
    </source>
</evidence>
<comment type="similarity">
    <text evidence="2 9">Belongs to the beta sliding clamp family.</text>
</comment>
<dbReference type="Proteomes" id="UP000176902">
    <property type="component" value="Unassembled WGS sequence"/>
</dbReference>
<evidence type="ECO:0000256" key="5">
    <source>
        <dbReference type="ARBA" id="ARBA00022695"/>
    </source>
</evidence>
<evidence type="ECO:0000256" key="2">
    <source>
        <dbReference type="ARBA" id="ARBA00010752"/>
    </source>
</evidence>
<evidence type="ECO:0000256" key="4">
    <source>
        <dbReference type="ARBA" id="ARBA00022679"/>
    </source>
</evidence>
<evidence type="ECO:0000259" key="11">
    <source>
        <dbReference type="Pfam" id="PF02767"/>
    </source>
</evidence>
<keyword evidence="4 9" id="KW-0808">Transferase</keyword>
<keyword evidence="6 9" id="KW-0235">DNA replication</keyword>
<dbReference type="GO" id="GO:0005737">
    <property type="term" value="C:cytoplasm"/>
    <property type="evidence" value="ECO:0007669"/>
    <property type="project" value="UniProtKB-SubCell"/>
</dbReference>
<dbReference type="GO" id="GO:0003677">
    <property type="term" value="F:DNA binding"/>
    <property type="evidence" value="ECO:0007669"/>
    <property type="project" value="UniProtKB-UniRule"/>
</dbReference>
<gene>
    <name evidence="13" type="ORF">A3C59_00775</name>
</gene>
<dbReference type="PANTHER" id="PTHR30478:SF0">
    <property type="entry name" value="BETA SLIDING CLAMP"/>
    <property type="match status" value="1"/>
</dbReference>
<dbReference type="Pfam" id="PF02767">
    <property type="entry name" value="DNA_pol3_beta_2"/>
    <property type="match status" value="1"/>
</dbReference>
<keyword evidence="8" id="KW-0238">DNA-binding</keyword>
<evidence type="ECO:0000256" key="9">
    <source>
        <dbReference type="PIRNR" id="PIRNR000804"/>
    </source>
</evidence>